<dbReference type="FunFam" id="3.40.605.10:FF:000007">
    <property type="entry name" value="NAD/NADP-dependent betaine aldehyde dehydrogenase"/>
    <property type="match status" value="1"/>
</dbReference>
<reference evidence="5 6" key="1">
    <citation type="submission" date="2012-01" db="EMBL/GenBank/DDBJ databases">
        <title>Improved High-Quality Draft sequence of Metallosphaera yellowstonensis MK1.</title>
        <authorList>
            <consortium name="US DOE Joint Genome Institute"/>
            <person name="Lucas S."/>
            <person name="Han J."/>
            <person name="Cheng J.-F."/>
            <person name="Goodwin L."/>
            <person name="Pitluck S."/>
            <person name="Peters L."/>
            <person name="Teshima H."/>
            <person name="Detter J.C."/>
            <person name="Han C."/>
            <person name="Tapia R."/>
            <person name="Land M."/>
            <person name="Hauser L."/>
            <person name="Kyrpides N."/>
            <person name="Kozubal M."/>
            <person name="Macur R.E."/>
            <person name="Jay Z."/>
            <person name="Inskeep W."/>
            <person name="Woyke T."/>
        </authorList>
    </citation>
    <scope>NUCLEOTIDE SEQUENCE [LARGE SCALE GENOMIC DNA]</scope>
    <source>
        <strain evidence="5 6">MK1</strain>
    </source>
</reference>
<dbReference type="Gene3D" id="3.40.309.10">
    <property type="entry name" value="Aldehyde Dehydrogenase, Chain A, domain 2"/>
    <property type="match status" value="1"/>
</dbReference>
<dbReference type="InterPro" id="IPR016161">
    <property type="entry name" value="Ald_DH/histidinol_DH"/>
</dbReference>
<evidence type="ECO:0000313" key="5">
    <source>
        <dbReference type="EMBL" id="EHP68490.1"/>
    </source>
</evidence>
<keyword evidence="3" id="KW-0560">Oxidoreductase</keyword>
<comment type="similarity">
    <text evidence="1">Belongs to the aldehyde dehydrogenase family.</text>
</comment>
<gene>
    <name evidence="5" type="ORF">MetMK1DRAFT_00029280</name>
</gene>
<dbReference type="eggNOG" id="arCOG01252">
    <property type="taxonomic scope" value="Archaea"/>
</dbReference>
<dbReference type="PANTHER" id="PTHR43353">
    <property type="entry name" value="SUCCINATE-SEMIALDEHYDE DEHYDROGENASE, MITOCHONDRIAL"/>
    <property type="match status" value="1"/>
</dbReference>
<sequence>MLFLVTLILGGEKVRGERVIKVLNPATEEVVGEVWEAGREETRRAVDLALESFQIFSRLSIKDRAKVLVRASEILASRSEEVARLLTTESGKPIRDSRVEVSRAVQLFRIAAEEARIVLEGKTFRVDGYEYPPGNERRLVLSLREPLGVVGAILPFNFPANSFAHKVAPNLVVGNTVVVKPSSSTPLTALLMGEILYQAGLPKGTLSVLPGGGDSVGEELVSNRKVSGITFTGSTPVGTSIASRAVSLGKRVMAEMGGSDPIIVLEDADLDKAVQVSVRARFEYAG</sequence>
<dbReference type="InterPro" id="IPR016163">
    <property type="entry name" value="Ald_DH_C"/>
</dbReference>
<dbReference type="InterPro" id="IPR015590">
    <property type="entry name" value="Aldehyde_DH_dom"/>
</dbReference>
<dbReference type="Gene3D" id="3.40.605.10">
    <property type="entry name" value="Aldehyde Dehydrogenase, Chain A, domain 1"/>
    <property type="match status" value="1"/>
</dbReference>
<protein>
    <submittedName>
        <fullName evidence="5">NAD-dependent aldehyde dehydrogenase</fullName>
    </submittedName>
</protein>
<dbReference type="AlphaFoldDB" id="H2C8L4"/>
<evidence type="ECO:0000259" key="4">
    <source>
        <dbReference type="Pfam" id="PF00171"/>
    </source>
</evidence>
<dbReference type="InterPro" id="IPR016162">
    <property type="entry name" value="Ald_DH_N"/>
</dbReference>
<dbReference type="HOGENOM" id="CLU_005391_6_0_2"/>
<evidence type="ECO:0000313" key="6">
    <source>
        <dbReference type="Proteomes" id="UP000003980"/>
    </source>
</evidence>
<dbReference type="PANTHER" id="PTHR43353:SF5">
    <property type="entry name" value="SUCCINATE-SEMIALDEHYDE DEHYDROGENASE, MITOCHONDRIAL"/>
    <property type="match status" value="1"/>
</dbReference>
<dbReference type="Pfam" id="PF00171">
    <property type="entry name" value="Aldedh"/>
    <property type="match status" value="1"/>
</dbReference>
<keyword evidence="6" id="KW-1185">Reference proteome</keyword>
<comment type="subunit">
    <text evidence="2">Homotetramer.</text>
</comment>
<evidence type="ECO:0000256" key="3">
    <source>
        <dbReference type="ARBA" id="ARBA00023002"/>
    </source>
</evidence>
<dbReference type="EMBL" id="JH597770">
    <property type="protein sequence ID" value="EHP68490.1"/>
    <property type="molecule type" value="Genomic_DNA"/>
</dbReference>
<dbReference type="InterPro" id="IPR050740">
    <property type="entry name" value="Aldehyde_DH_Superfamily"/>
</dbReference>
<evidence type="ECO:0000256" key="1">
    <source>
        <dbReference type="ARBA" id="ARBA00009986"/>
    </source>
</evidence>
<accession>H2C8L4</accession>
<name>H2C8L4_9CREN</name>
<organism evidence="5 6">
    <name type="scientific">Metallosphaera yellowstonensis MK1</name>
    <dbReference type="NCBI Taxonomy" id="671065"/>
    <lineage>
        <taxon>Archaea</taxon>
        <taxon>Thermoproteota</taxon>
        <taxon>Thermoprotei</taxon>
        <taxon>Sulfolobales</taxon>
        <taxon>Sulfolobaceae</taxon>
        <taxon>Metallosphaera</taxon>
    </lineage>
</organism>
<dbReference type="GO" id="GO:0016620">
    <property type="term" value="F:oxidoreductase activity, acting on the aldehyde or oxo group of donors, NAD or NADP as acceptor"/>
    <property type="evidence" value="ECO:0007669"/>
    <property type="project" value="InterPro"/>
</dbReference>
<evidence type="ECO:0000256" key="2">
    <source>
        <dbReference type="ARBA" id="ARBA00011881"/>
    </source>
</evidence>
<dbReference type="Proteomes" id="UP000003980">
    <property type="component" value="Unassembled WGS sequence"/>
</dbReference>
<feature type="domain" description="Aldehyde dehydrogenase" evidence="4">
    <location>
        <begin position="17"/>
        <end position="286"/>
    </location>
</feature>
<dbReference type="SUPFAM" id="SSF53720">
    <property type="entry name" value="ALDH-like"/>
    <property type="match status" value="1"/>
</dbReference>
<proteinExistence type="inferred from homology"/>
<dbReference type="STRING" id="671065.MetMK1DRAFT_00029280"/>